<evidence type="ECO:0000256" key="1">
    <source>
        <dbReference type="ARBA" id="ARBA00009299"/>
    </source>
</evidence>
<proteinExistence type="inferred from homology"/>
<dbReference type="InterPro" id="IPR042095">
    <property type="entry name" value="SUMF_sf"/>
</dbReference>
<protein>
    <submittedName>
        <fullName evidence="3">SUMF1/EgtB/PvdO family nonheme iron enzyme</fullName>
    </submittedName>
</protein>
<feature type="domain" description="Sulfatase-modifying factor enzyme-like" evidence="2">
    <location>
        <begin position="140"/>
        <end position="370"/>
    </location>
</feature>
<comment type="similarity">
    <text evidence="1">Belongs to the CpcE/RpcE/PecE family.</text>
</comment>
<dbReference type="SUPFAM" id="SSF56436">
    <property type="entry name" value="C-type lectin-like"/>
    <property type="match status" value="1"/>
</dbReference>
<dbReference type="Pfam" id="PF03781">
    <property type="entry name" value="FGE-sulfatase"/>
    <property type="match status" value="1"/>
</dbReference>
<dbReference type="PANTHER" id="PTHR23150">
    <property type="entry name" value="SULFATASE MODIFYING FACTOR 1, 2"/>
    <property type="match status" value="1"/>
</dbReference>
<sequence length="377" mass="42415">MNNPQQPREYDAVLAGNSPSLEGAAVLGGIEGVKLRLQNPDAKVRIAALEQALNYGEQGLDLVIAGLKDESWDIQNTAYLILNSRTEPRIKQILQKPNHEGLKLEQIEVVTVDKFGEIIQRQPRVARYFIEDLGNGVKLEMAAIPGGTFMMGSPENELKRRDNESPQHQVTVPSFFIGKYPVTQAQYQAIMGTNPSRFKGSNHPVEVVKWHDAVNFCEKLSQKIGNSYRLPSEAEWEYACRAGTTTPFHFGEMITTDLANYNGNYTYGQGRKGIYRKEHETTEVGSFGVANNFGLYDMHGNVWEWCQDNGHSNYEGAPTDGSAWLDTEKNTNRRLLRGGSCYLYPDNCRSAYRHFNILDYYYADFGFRVVCSGAART</sequence>
<comment type="caution">
    <text evidence="3">The sequence shown here is derived from an EMBL/GenBank/DDBJ whole genome shotgun (WGS) entry which is preliminary data.</text>
</comment>
<dbReference type="RefSeq" id="WP_190907867.1">
    <property type="nucleotide sequence ID" value="NZ_JACJTQ010000029.1"/>
</dbReference>
<reference evidence="3 4" key="1">
    <citation type="journal article" date="2020" name="ISME J.">
        <title>Comparative genomics reveals insights into cyanobacterial evolution and habitat adaptation.</title>
        <authorList>
            <person name="Chen M.Y."/>
            <person name="Teng W.K."/>
            <person name="Zhao L."/>
            <person name="Hu C.X."/>
            <person name="Zhou Y.K."/>
            <person name="Han B.P."/>
            <person name="Song L.R."/>
            <person name="Shu W.S."/>
        </authorList>
    </citation>
    <scope>NUCLEOTIDE SEQUENCE [LARGE SCALE GENOMIC DNA]</scope>
    <source>
        <strain evidence="3 4">FACHB-362</strain>
    </source>
</reference>
<name>A0ABR8J907_9NOST</name>
<evidence type="ECO:0000259" key="2">
    <source>
        <dbReference type="Pfam" id="PF03781"/>
    </source>
</evidence>
<dbReference type="InterPro" id="IPR051043">
    <property type="entry name" value="Sulfatase_Mod_Factor_Kinase"/>
</dbReference>
<keyword evidence="4" id="KW-1185">Reference proteome</keyword>
<organism evidence="3 4">
    <name type="scientific">Anabaena catenula FACHB-362</name>
    <dbReference type="NCBI Taxonomy" id="2692877"/>
    <lineage>
        <taxon>Bacteria</taxon>
        <taxon>Bacillati</taxon>
        <taxon>Cyanobacteriota</taxon>
        <taxon>Cyanophyceae</taxon>
        <taxon>Nostocales</taxon>
        <taxon>Nostocaceae</taxon>
        <taxon>Anabaena</taxon>
    </lineage>
</organism>
<accession>A0ABR8J907</accession>
<dbReference type="PANTHER" id="PTHR23150:SF19">
    <property type="entry name" value="FORMYLGLYCINE-GENERATING ENZYME"/>
    <property type="match status" value="1"/>
</dbReference>
<gene>
    <name evidence="3" type="ORF">H6G68_17935</name>
</gene>
<dbReference type="SUPFAM" id="SSF48371">
    <property type="entry name" value="ARM repeat"/>
    <property type="match status" value="1"/>
</dbReference>
<evidence type="ECO:0000313" key="4">
    <source>
        <dbReference type="Proteomes" id="UP000660381"/>
    </source>
</evidence>
<dbReference type="InterPro" id="IPR016187">
    <property type="entry name" value="CTDL_fold"/>
</dbReference>
<dbReference type="Proteomes" id="UP000660381">
    <property type="component" value="Unassembled WGS sequence"/>
</dbReference>
<dbReference type="InterPro" id="IPR016024">
    <property type="entry name" value="ARM-type_fold"/>
</dbReference>
<evidence type="ECO:0000313" key="3">
    <source>
        <dbReference type="EMBL" id="MBD2693616.1"/>
    </source>
</evidence>
<dbReference type="InterPro" id="IPR005532">
    <property type="entry name" value="SUMF_dom"/>
</dbReference>
<dbReference type="EMBL" id="JACJTQ010000029">
    <property type="protein sequence ID" value="MBD2693616.1"/>
    <property type="molecule type" value="Genomic_DNA"/>
</dbReference>
<dbReference type="Gene3D" id="3.90.1580.10">
    <property type="entry name" value="paralog of FGE (formylglycine-generating enzyme)"/>
    <property type="match status" value="1"/>
</dbReference>